<comment type="similarity">
    <text evidence="1 6">Belongs to the acylphosphatase family.</text>
</comment>
<comment type="catalytic activity">
    <reaction evidence="3 4 5">
        <text>an acyl phosphate + H2O = a carboxylate + phosphate + H(+)</text>
        <dbReference type="Rhea" id="RHEA:14965"/>
        <dbReference type="ChEBI" id="CHEBI:15377"/>
        <dbReference type="ChEBI" id="CHEBI:15378"/>
        <dbReference type="ChEBI" id="CHEBI:29067"/>
        <dbReference type="ChEBI" id="CHEBI:43474"/>
        <dbReference type="ChEBI" id="CHEBI:59918"/>
        <dbReference type="EC" id="3.6.1.7"/>
    </reaction>
</comment>
<dbReference type="EMBL" id="CP061799">
    <property type="protein sequence ID" value="QTA83410.1"/>
    <property type="molecule type" value="Genomic_DNA"/>
</dbReference>
<name>A0A975BE35_9BACT</name>
<dbReference type="PANTHER" id="PTHR47268">
    <property type="entry name" value="ACYLPHOSPHATASE"/>
    <property type="match status" value="1"/>
</dbReference>
<evidence type="ECO:0000256" key="1">
    <source>
        <dbReference type="ARBA" id="ARBA00005614"/>
    </source>
</evidence>
<dbReference type="Pfam" id="PF00708">
    <property type="entry name" value="Acylphosphatase"/>
    <property type="match status" value="1"/>
</dbReference>
<dbReference type="Gene3D" id="3.30.70.100">
    <property type="match status" value="1"/>
</dbReference>
<dbReference type="Proteomes" id="UP000663720">
    <property type="component" value="Chromosome"/>
</dbReference>
<dbReference type="PROSITE" id="PS00150">
    <property type="entry name" value="ACYLPHOSPHATASE_1"/>
    <property type="match status" value="1"/>
</dbReference>
<dbReference type="InterPro" id="IPR017968">
    <property type="entry name" value="Acylphosphatase_CS"/>
</dbReference>
<feature type="active site" evidence="4">
    <location>
        <position position="22"/>
    </location>
</feature>
<feature type="active site" evidence="4">
    <location>
        <position position="40"/>
    </location>
</feature>
<dbReference type="InterPro" id="IPR036046">
    <property type="entry name" value="Acylphosphatase-like_dom_sf"/>
</dbReference>
<accession>A0A975BE35</accession>
<keyword evidence="4 5" id="KW-0378">Hydrolase</keyword>
<dbReference type="InterPro" id="IPR001792">
    <property type="entry name" value="Acylphosphatase-like_dom"/>
</dbReference>
<keyword evidence="9" id="KW-1185">Reference proteome</keyword>
<evidence type="ECO:0000313" key="9">
    <source>
        <dbReference type="Proteomes" id="UP000663720"/>
    </source>
</evidence>
<sequence>MLEKKVRANVIISGKVQGVFFRAETLKAASKNNVSGWVRNKKDGTVEAVFEGKEKDVLSILEWCKTGSPHSMVKNTDVRWDDYQGEFSSFEITR</sequence>
<dbReference type="InterPro" id="IPR020456">
    <property type="entry name" value="Acylphosphatase"/>
</dbReference>
<evidence type="ECO:0000256" key="4">
    <source>
        <dbReference type="PROSITE-ProRule" id="PRU00520"/>
    </source>
</evidence>
<dbReference type="SUPFAM" id="SSF54975">
    <property type="entry name" value="Acylphosphatase/BLUF domain-like"/>
    <property type="match status" value="1"/>
</dbReference>
<dbReference type="PROSITE" id="PS51160">
    <property type="entry name" value="ACYLPHOSPHATASE_3"/>
    <property type="match status" value="1"/>
</dbReference>
<dbReference type="AlphaFoldDB" id="A0A975BE35"/>
<protein>
    <recommendedName>
        <fullName evidence="2 4">Acylphosphatase</fullName>
        <ecNumber evidence="2 4">3.6.1.7</ecNumber>
    </recommendedName>
</protein>
<evidence type="ECO:0000256" key="5">
    <source>
        <dbReference type="RuleBase" id="RU000553"/>
    </source>
</evidence>
<proteinExistence type="inferred from homology"/>
<evidence type="ECO:0000256" key="2">
    <source>
        <dbReference type="ARBA" id="ARBA00012150"/>
    </source>
</evidence>
<feature type="domain" description="Acylphosphatase-like" evidence="7">
    <location>
        <begin position="7"/>
        <end position="94"/>
    </location>
</feature>
<dbReference type="RefSeq" id="WP_207689265.1">
    <property type="nucleotide sequence ID" value="NZ_CP061799.1"/>
</dbReference>
<evidence type="ECO:0000256" key="3">
    <source>
        <dbReference type="ARBA" id="ARBA00047645"/>
    </source>
</evidence>
<dbReference type="PANTHER" id="PTHR47268:SF4">
    <property type="entry name" value="ACYLPHOSPHATASE"/>
    <property type="match status" value="1"/>
</dbReference>
<dbReference type="PRINTS" id="PR00112">
    <property type="entry name" value="ACYLPHPHTASE"/>
</dbReference>
<organism evidence="8 9">
    <name type="scientific">Desulfonema limicola</name>
    <dbReference type="NCBI Taxonomy" id="45656"/>
    <lineage>
        <taxon>Bacteria</taxon>
        <taxon>Pseudomonadati</taxon>
        <taxon>Thermodesulfobacteriota</taxon>
        <taxon>Desulfobacteria</taxon>
        <taxon>Desulfobacterales</taxon>
        <taxon>Desulfococcaceae</taxon>
        <taxon>Desulfonema</taxon>
    </lineage>
</organism>
<dbReference type="KEGG" id="dli:dnl_58140"/>
<dbReference type="GO" id="GO:0003998">
    <property type="term" value="F:acylphosphatase activity"/>
    <property type="evidence" value="ECO:0007669"/>
    <property type="project" value="UniProtKB-EC"/>
</dbReference>
<evidence type="ECO:0000313" key="8">
    <source>
        <dbReference type="EMBL" id="QTA83410.1"/>
    </source>
</evidence>
<dbReference type="EC" id="3.6.1.7" evidence="2 4"/>
<dbReference type="PROSITE" id="PS00151">
    <property type="entry name" value="ACYLPHOSPHATASE_2"/>
    <property type="match status" value="1"/>
</dbReference>
<evidence type="ECO:0000256" key="6">
    <source>
        <dbReference type="RuleBase" id="RU004168"/>
    </source>
</evidence>
<gene>
    <name evidence="8" type="primary">acyP</name>
    <name evidence="8" type="ORF">dnl_58140</name>
</gene>
<evidence type="ECO:0000259" key="7">
    <source>
        <dbReference type="PROSITE" id="PS51160"/>
    </source>
</evidence>
<reference evidence="8" key="1">
    <citation type="journal article" date="2021" name="Microb. Physiol.">
        <title>Proteogenomic Insights into the Physiology of Marine, Sulfate-Reducing, Filamentous Desulfonema limicola and Desulfonema magnum.</title>
        <authorList>
            <person name="Schnaars V."/>
            <person name="Wohlbrand L."/>
            <person name="Scheve S."/>
            <person name="Hinrichs C."/>
            <person name="Reinhardt R."/>
            <person name="Rabus R."/>
        </authorList>
    </citation>
    <scope>NUCLEOTIDE SEQUENCE</scope>
    <source>
        <strain evidence="8">5ac10</strain>
    </source>
</reference>